<evidence type="ECO:0000313" key="2">
    <source>
        <dbReference type="EMBL" id="QHT02465.1"/>
    </source>
</evidence>
<protein>
    <recommendedName>
        <fullName evidence="1">Protein kinase domain-containing protein</fullName>
    </recommendedName>
</protein>
<dbReference type="InterPro" id="IPR000719">
    <property type="entry name" value="Prot_kinase_dom"/>
</dbReference>
<reference evidence="2" key="1">
    <citation type="journal article" date="2020" name="Nature">
        <title>Giant virus diversity and host interactions through global metagenomics.</title>
        <authorList>
            <person name="Schulz F."/>
            <person name="Roux S."/>
            <person name="Paez-Espino D."/>
            <person name="Jungbluth S."/>
            <person name="Walsh D.A."/>
            <person name="Denef V.J."/>
            <person name="McMahon K.D."/>
            <person name="Konstantinidis K.T."/>
            <person name="Eloe-Fadrosh E.A."/>
            <person name="Kyrpides N.C."/>
            <person name="Woyke T."/>
        </authorList>
    </citation>
    <scope>NUCLEOTIDE SEQUENCE</scope>
    <source>
        <strain evidence="2">GVMAG-M-3300020595-32</strain>
    </source>
</reference>
<proteinExistence type="predicted"/>
<dbReference type="GO" id="GO:0005524">
    <property type="term" value="F:ATP binding"/>
    <property type="evidence" value="ECO:0007669"/>
    <property type="project" value="InterPro"/>
</dbReference>
<dbReference type="EMBL" id="MN739395">
    <property type="protein sequence ID" value="QHT02465.1"/>
    <property type="molecule type" value="Genomic_DNA"/>
</dbReference>
<dbReference type="InterPro" id="IPR011009">
    <property type="entry name" value="Kinase-like_dom_sf"/>
</dbReference>
<dbReference type="Pfam" id="PF03109">
    <property type="entry name" value="ABC1"/>
    <property type="match status" value="1"/>
</dbReference>
<dbReference type="InterPro" id="IPR052402">
    <property type="entry name" value="ADCK_kinase"/>
</dbReference>
<dbReference type="AlphaFoldDB" id="A0A6C0CFX5"/>
<dbReference type="GO" id="GO:0004672">
    <property type="term" value="F:protein kinase activity"/>
    <property type="evidence" value="ECO:0007669"/>
    <property type="project" value="InterPro"/>
</dbReference>
<organism evidence="2">
    <name type="scientific">viral metagenome</name>
    <dbReference type="NCBI Taxonomy" id="1070528"/>
    <lineage>
        <taxon>unclassified sequences</taxon>
        <taxon>metagenomes</taxon>
        <taxon>organismal metagenomes</taxon>
    </lineage>
</organism>
<dbReference type="PANTHER" id="PTHR45890:SF1">
    <property type="entry name" value="AARF DOMAIN CONTAINING KINASE 2"/>
    <property type="match status" value="1"/>
</dbReference>
<evidence type="ECO:0000259" key="1">
    <source>
        <dbReference type="PROSITE" id="PS50011"/>
    </source>
</evidence>
<dbReference type="InterPro" id="IPR004147">
    <property type="entry name" value="ABC1_dom"/>
</dbReference>
<feature type="domain" description="Protein kinase" evidence="1">
    <location>
        <begin position="112"/>
        <end position="471"/>
    </location>
</feature>
<dbReference type="Gene3D" id="1.10.510.10">
    <property type="entry name" value="Transferase(Phosphotransferase) domain 1"/>
    <property type="match status" value="1"/>
</dbReference>
<dbReference type="PANTHER" id="PTHR45890">
    <property type="entry name" value="AARF DOMAIN CONTAINING KINASE 2 (PREDICTED)"/>
    <property type="match status" value="1"/>
</dbReference>
<dbReference type="PROSITE" id="PS50011">
    <property type="entry name" value="PROTEIN_KINASE_DOM"/>
    <property type="match status" value="1"/>
</dbReference>
<name>A0A6C0CFX5_9ZZZZ</name>
<accession>A0A6C0CFX5</accession>
<dbReference type="SUPFAM" id="SSF56112">
    <property type="entry name" value="Protein kinase-like (PK-like)"/>
    <property type="match status" value="1"/>
</dbReference>
<sequence length="471" mass="55546">MNTISQLWNYSKLSYNLYSLYSEYRKNNSIDTDKSNALIDAIHRNVLQCGAICIKFAQWLLPILDNIYIEDEEKPYWFVSLEDLYENCPIHSIDYSKQIYYDDFKEIFDDDYKIVDVVGSGSVGQVYKIHNKHSDEYFALKIIHPNVKNELKLFKKFLSFVLWFDCLKTKLYNLVPVNYKQFIDNFEEQVNLIHEANYLLRMKYNYRNNPSIIIPELVKFGGNCILMSYEEGEIMDTMDISDYQKTKIITLLYGFIQSNQLFYDVLHNDIHKANWKVRVIDENKFAIVVYDFGFCYKKKIKDIPIIHTMTDMFEEGGVESYNEAGVVTMATFFCNDNSDNFKSITRECIPSGFQCDPENIFKLTIDVCSKTNNIVDSSSIQILIVLIQCYKYLKVANINNGNKLKNDGYRNYRERYLDLCNIYETYESFDEFVEYMKNKLNKLNIEVTDMFDVIKDNDTVTDEVKALLKFD</sequence>